<evidence type="ECO:0008006" key="4">
    <source>
        <dbReference type="Google" id="ProtNLM"/>
    </source>
</evidence>
<protein>
    <recommendedName>
        <fullName evidence="4">Alpha/beta hydrolase</fullName>
    </recommendedName>
</protein>
<proteinExistence type="predicted"/>
<dbReference type="Proteomes" id="UP000177273">
    <property type="component" value="Unassembled WGS sequence"/>
</dbReference>
<reference evidence="3" key="1">
    <citation type="submission" date="2016-09" db="EMBL/GenBank/DDBJ databases">
        <title>Draft genome sequence of a novel species of the family Streptococcaceae isolated from flowers.</title>
        <authorList>
            <person name="Chuah L.-O."/>
            <person name="Yap K.-P."/>
            <person name="Thong K.L."/>
            <person name="Liong M.T."/>
            <person name="Ahmad R."/>
            <person name="Rusul G."/>
        </authorList>
    </citation>
    <scope>NUCLEOTIDE SEQUENCE [LARGE SCALE GENOMIC DNA]</scope>
    <source>
        <strain evidence="3">HibF3</strain>
    </source>
</reference>
<keyword evidence="1" id="KW-0472">Membrane</keyword>
<evidence type="ECO:0000313" key="2">
    <source>
        <dbReference type="EMBL" id="OFI47657.1"/>
    </source>
</evidence>
<comment type="caution">
    <text evidence="2">The sequence shown here is derived from an EMBL/GenBank/DDBJ whole genome shotgun (WGS) entry which is preliminary data.</text>
</comment>
<dbReference type="Gene3D" id="3.40.50.1820">
    <property type="entry name" value="alpha/beta hydrolase"/>
    <property type="match status" value="1"/>
</dbReference>
<dbReference type="AlphaFoldDB" id="A0A9Q5JHJ6"/>
<dbReference type="SUPFAM" id="SSF53474">
    <property type="entry name" value="alpha/beta-Hydrolases"/>
    <property type="match status" value="1"/>
</dbReference>
<gene>
    <name evidence="2" type="ORF">BG262_08105</name>
</gene>
<evidence type="ECO:0000313" key="3">
    <source>
        <dbReference type="Proteomes" id="UP000177273"/>
    </source>
</evidence>
<dbReference type="EMBL" id="MKIQ01000003">
    <property type="protein sequence ID" value="OFI47657.1"/>
    <property type="molecule type" value="Genomic_DNA"/>
</dbReference>
<evidence type="ECO:0000256" key="1">
    <source>
        <dbReference type="SAM" id="Phobius"/>
    </source>
</evidence>
<dbReference type="RefSeq" id="WP_070787055.1">
    <property type="nucleotide sequence ID" value="NZ_MKIQ01000003.1"/>
</dbReference>
<dbReference type="InterPro" id="IPR029058">
    <property type="entry name" value="AB_hydrolase_fold"/>
</dbReference>
<dbReference type="InterPro" id="IPR010315">
    <property type="entry name" value="DUF915_hydro-like"/>
</dbReference>
<accession>A0A9Q5JHJ6</accession>
<keyword evidence="1" id="KW-1133">Transmembrane helix</keyword>
<keyword evidence="1" id="KW-0812">Transmembrane</keyword>
<keyword evidence="3" id="KW-1185">Reference proteome</keyword>
<organism evidence="2 3">
    <name type="scientific">Floricoccus penangensis</name>
    <dbReference type="NCBI Taxonomy" id="1859475"/>
    <lineage>
        <taxon>Bacteria</taxon>
        <taxon>Bacillati</taxon>
        <taxon>Bacillota</taxon>
        <taxon>Bacilli</taxon>
        <taxon>Lactobacillales</taxon>
        <taxon>Streptococcaceae</taxon>
        <taxon>Floricoccus</taxon>
    </lineage>
</organism>
<sequence length="267" mass="30037">MKKIDKKNSLSIIIIVLIVGVLVYGIKMSSKSSLKKEIPTIYVPGTSGTVGSLDGYFEIAKIKQEDILKINIDEKNNVTELQKVKLKPSDIKNIVIAFSDAGEDIDSMVRQSSYLQSAFEYLENKYNISNVNFIGHSNGTVALTSYFTQVKPVKYFNINKIVAIAAPYNNVSYANADDTKESDYLKAWKKNTNGIPRNVQLYNIYGNVNGENNDTIVTLATIKESEQLYPRNNIHYKEFKGNKSEAGHVELLFNKKVVKYAESLVRE</sequence>
<feature type="transmembrane region" description="Helical" evidence="1">
    <location>
        <begin position="9"/>
        <end position="26"/>
    </location>
</feature>
<dbReference type="Pfam" id="PF06028">
    <property type="entry name" value="DUF915"/>
    <property type="match status" value="1"/>
</dbReference>
<dbReference type="OrthoDB" id="2157689at2"/>
<name>A0A9Q5JHJ6_9LACT</name>